<accession>U4VAT9</accession>
<gene>
    <name evidence="1" type="ORF">Q644_18195</name>
</gene>
<reference evidence="1 2" key="1">
    <citation type="journal article" date="2014" name="FEMS Microbiol. Lett.">
        <title>Genome sequencing analysis reveals virulence-related gene content of Ochrobactrum intermedium strain 229E, a urease-positive strain isolated from the human gastric niche.</title>
        <authorList>
            <person name="Kulkarni G.J."/>
            <person name="Shetty S."/>
            <person name="Dharne M.S."/>
            <person name="Shouche Y.S."/>
        </authorList>
    </citation>
    <scope>NUCLEOTIDE SEQUENCE [LARGE SCALE GENOMIC DNA]</scope>
    <source>
        <strain evidence="1 2">229E</strain>
    </source>
</reference>
<evidence type="ECO:0000313" key="2">
    <source>
        <dbReference type="Proteomes" id="UP000016842"/>
    </source>
</evidence>
<protein>
    <submittedName>
        <fullName evidence="1">Uncharacterized protein</fullName>
    </submittedName>
</protein>
<comment type="caution">
    <text evidence="1">The sequence shown here is derived from an EMBL/GenBank/DDBJ whole genome shotgun (WGS) entry which is preliminary data.</text>
</comment>
<organism evidence="1 2">
    <name type="scientific">Brucella intermedia 229E</name>
    <dbReference type="NCBI Taxonomy" id="1337887"/>
    <lineage>
        <taxon>Bacteria</taxon>
        <taxon>Pseudomonadati</taxon>
        <taxon>Pseudomonadota</taxon>
        <taxon>Alphaproteobacteria</taxon>
        <taxon>Hyphomicrobiales</taxon>
        <taxon>Brucellaceae</taxon>
        <taxon>Brucella/Ochrobactrum group</taxon>
        <taxon>Brucella</taxon>
    </lineage>
</organism>
<name>U4VAT9_9HYPH</name>
<proteinExistence type="predicted"/>
<dbReference type="AlphaFoldDB" id="U4VAT9"/>
<dbReference type="Proteomes" id="UP000016842">
    <property type="component" value="Unassembled WGS sequence"/>
</dbReference>
<dbReference type="EMBL" id="ASXJ01000106">
    <property type="protein sequence ID" value="ERM02148.1"/>
    <property type="molecule type" value="Genomic_DNA"/>
</dbReference>
<sequence length="46" mass="4825">MQQTGGLAKMVDITERLLGKSVVIVTDKGAQARITEPARGGCPVDL</sequence>
<evidence type="ECO:0000313" key="1">
    <source>
        <dbReference type="EMBL" id="ERM02148.1"/>
    </source>
</evidence>